<dbReference type="GO" id="GO:0032012">
    <property type="term" value="P:regulation of ARF protein signal transduction"/>
    <property type="evidence" value="ECO:0007669"/>
    <property type="project" value="InterPro"/>
</dbReference>
<dbReference type="PROSITE" id="PS50190">
    <property type="entry name" value="SEC7"/>
    <property type="match status" value="1"/>
</dbReference>
<accession>A0A8J9X405</accession>
<organism evidence="2">
    <name type="scientific">Phaeodactylum tricornutum</name>
    <name type="common">Diatom</name>
    <dbReference type="NCBI Taxonomy" id="2850"/>
    <lineage>
        <taxon>Eukaryota</taxon>
        <taxon>Sar</taxon>
        <taxon>Stramenopiles</taxon>
        <taxon>Ochrophyta</taxon>
        <taxon>Bacillariophyta</taxon>
        <taxon>Bacillariophyceae</taxon>
        <taxon>Bacillariophycidae</taxon>
        <taxon>Naviculales</taxon>
        <taxon>Phaeodactylaceae</taxon>
        <taxon>Phaeodactylum</taxon>
    </lineage>
</organism>
<feature type="non-terminal residue" evidence="2">
    <location>
        <position position="240"/>
    </location>
</feature>
<dbReference type="InterPro" id="IPR000904">
    <property type="entry name" value="Sec7_dom"/>
</dbReference>
<dbReference type="SUPFAM" id="SSF48425">
    <property type="entry name" value="Sec7 domain"/>
    <property type="match status" value="2"/>
</dbReference>
<dbReference type="Gene3D" id="1.10.220.20">
    <property type="match status" value="1"/>
</dbReference>
<dbReference type="Proteomes" id="UP000836788">
    <property type="component" value="Chromosome 19"/>
</dbReference>
<feature type="domain" description="SEC7" evidence="1">
    <location>
        <begin position="9"/>
        <end position="228"/>
    </location>
</feature>
<dbReference type="InterPro" id="IPR035999">
    <property type="entry name" value="Sec7_dom_sf"/>
</dbReference>
<dbReference type="Gene3D" id="1.10.1000.11">
    <property type="entry name" value="Arf Nucleotide-binding Site Opener,domain 2"/>
    <property type="match status" value="2"/>
</dbReference>
<name>A0A8J9X405_PHATR</name>
<gene>
    <name evidence="2" type="ORF">PTTT1_LOCUS23161</name>
</gene>
<evidence type="ECO:0000313" key="2">
    <source>
        <dbReference type="EMBL" id="CAG9283550.1"/>
    </source>
</evidence>
<dbReference type="InterPro" id="IPR023394">
    <property type="entry name" value="Sec7_C_sf"/>
</dbReference>
<dbReference type="Pfam" id="PF01369">
    <property type="entry name" value="Sec7"/>
    <property type="match status" value="2"/>
</dbReference>
<protein>
    <recommendedName>
        <fullName evidence="1">SEC7 domain-containing protein</fullName>
    </recommendedName>
</protein>
<dbReference type="FunFam" id="1.10.1000.11:FF:000002">
    <property type="entry name" value="Cytohesin 1"/>
    <property type="match status" value="1"/>
</dbReference>
<sequence>MSEKQNLVEVYGSKKKRRAEESEVIIRFNQKPSAGIAYAAQCGHIDPIDAVDVAAFLLKNKDIFEKTQIGEYLGREVEYQGGFSLKVLHQYVRLLDFAGLEFDDAIRFFLSGFRLPGEAQKVSKLLYVFALPFLLSHLFTQYAQIDRIMEKFAERFTEQNPEVFPSADVAFILAFSIIMLNTDLHNPAIKEERRMTKDGFIRNNRGICDGQDLPEELLTGVFDRIQNNPISLKEDDEARE</sequence>
<dbReference type="GO" id="GO:0005085">
    <property type="term" value="F:guanyl-nucleotide exchange factor activity"/>
    <property type="evidence" value="ECO:0007669"/>
    <property type="project" value="InterPro"/>
</dbReference>
<dbReference type="PANTHER" id="PTHR10663:SF375">
    <property type="entry name" value="LD29171P"/>
    <property type="match status" value="1"/>
</dbReference>
<proteinExistence type="predicted"/>
<dbReference type="EMBL" id="OU594960">
    <property type="protein sequence ID" value="CAG9283550.1"/>
    <property type="molecule type" value="Genomic_DNA"/>
</dbReference>
<dbReference type="AlphaFoldDB" id="A0A8J9X405"/>
<dbReference type="SMART" id="SM00222">
    <property type="entry name" value="Sec7"/>
    <property type="match status" value="1"/>
</dbReference>
<reference evidence="2" key="1">
    <citation type="submission" date="2022-02" db="EMBL/GenBank/DDBJ databases">
        <authorList>
            <person name="Giguere J D."/>
        </authorList>
    </citation>
    <scope>NUCLEOTIDE SEQUENCE</scope>
    <source>
        <strain evidence="2">CCAP 1055/1</strain>
    </source>
</reference>
<evidence type="ECO:0000259" key="1">
    <source>
        <dbReference type="PROSITE" id="PS50190"/>
    </source>
</evidence>
<dbReference type="PANTHER" id="PTHR10663">
    <property type="entry name" value="GUANYL-NUCLEOTIDE EXCHANGE FACTOR"/>
    <property type="match status" value="1"/>
</dbReference>
<dbReference type="CDD" id="cd00171">
    <property type="entry name" value="Sec7"/>
    <property type="match status" value="1"/>
</dbReference>